<sequence length="252" mass="29380">MPSRTRPSPSSTISDHDSDFVFDPTSLLMGSEMEQIDGMHWLAVYDRVNEQKATFMHQEDMAAVEFQVADVVGCRVEISRSGSATFEYKVRWQPTRVRKAALQQYLSAHVDERCIMDDVATMRRVPDTDGFDLVWKDQWLPERNLNCNQSARAFWRTFSNETCFEDLRTNTMRIFGKRMMWFGNATWMTQAKKIVGVDGSVIHRECTIEIVSETGKYDWRAKEWCSWREQGHMYKGEQGEKLRWSFQSIGIG</sequence>
<reference evidence="1" key="1">
    <citation type="submission" date="2023-04" db="EMBL/GenBank/DDBJ databases">
        <title>Black Yeasts Isolated from many extreme environments.</title>
        <authorList>
            <person name="Coleine C."/>
            <person name="Stajich J.E."/>
            <person name="Selbmann L."/>
        </authorList>
    </citation>
    <scope>NUCLEOTIDE SEQUENCE</scope>
    <source>
        <strain evidence="1">CCFEE 5312</strain>
    </source>
</reference>
<protein>
    <submittedName>
        <fullName evidence="1">Uncharacterized protein</fullName>
    </submittedName>
</protein>
<accession>A0AAJ0D4N4</accession>
<dbReference type="AlphaFoldDB" id="A0AAJ0D4N4"/>
<gene>
    <name evidence="1" type="ORF">LTR09_012663</name>
</gene>
<keyword evidence="2" id="KW-1185">Reference proteome</keyword>
<dbReference type="Proteomes" id="UP001271007">
    <property type="component" value="Unassembled WGS sequence"/>
</dbReference>
<name>A0AAJ0D4N4_9PEZI</name>
<evidence type="ECO:0000313" key="2">
    <source>
        <dbReference type="Proteomes" id="UP001271007"/>
    </source>
</evidence>
<organism evidence="1 2">
    <name type="scientific">Extremus antarcticus</name>
    <dbReference type="NCBI Taxonomy" id="702011"/>
    <lineage>
        <taxon>Eukaryota</taxon>
        <taxon>Fungi</taxon>
        <taxon>Dikarya</taxon>
        <taxon>Ascomycota</taxon>
        <taxon>Pezizomycotina</taxon>
        <taxon>Dothideomycetes</taxon>
        <taxon>Dothideomycetidae</taxon>
        <taxon>Mycosphaerellales</taxon>
        <taxon>Extremaceae</taxon>
        <taxon>Extremus</taxon>
    </lineage>
</organism>
<evidence type="ECO:0000313" key="1">
    <source>
        <dbReference type="EMBL" id="KAK3045803.1"/>
    </source>
</evidence>
<dbReference type="EMBL" id="JAWDJX010000151">
    <property type="protein sequence ID" value="KAK3045803.1"/>
    <property type="molecule type" value="Genomic_DNA"/>
</dbReference>
<proteinExistence type="predicted"/>
<comment type="caution">
    <text evidence="1">The sequence shown here is derived from an EMBL/GenBank/DDBJ whole genome shotgun (WGS) entry which is preliminary data.</text>
</comment>